<dbReference type="Proteomes" id="UP000013042">
    <property type="component" value="Unassembled WGS sequence"/>
</dbReference>
<feature type="region of interest" description="Disordered" evidence="1">
    <location>
        <begin position="1"/>
        <end position="22"/>
    </location>
</feature>
<reference evidence="2 3" key="1">
    <citation type="submission" date="2012-09" db="EMBL/GenBank/DDBJ databases">
        <title>Draft Genome Sequences of 6 Strains from Genus Thauera.</title>
        <authorList>
            <person name="Liu B."/>
            <person name="Shapleigh J.P."/>
            <person name="Frostegard A.H."/>
        </authorList>
    </citation>
    <scope>NUCLEOTIDE SEQUENCE [LARGE SCALE GENOMIC DNA]</scope>
    <source>
        <strain evidence="2 3">S2</strain>
    </source>
</reference>
<evidence type="ECO:0000313" key="2">
    <source>
        <dbReference type="EMBL" id="ENO84244.1"/>
    </source>
</evidence>
<organism evidence="2 3">
    <name type="scientific">Thauera aminoaromatica S2</name>
    <dbReference type="NCBI Taxonomy" id="1234381"/>
    <lineage>
        <taxon>Bacteria</taxon>
        <taxon>Pseudomonadati</taxon>
        <taxon>Pseudomonadota</taxon>
        <taxon>Betaproteobacteria</taxon>
        <taxon>Rhodocyclales</taxon>
        <taxon>Zoogloeaceae</taxon>
        <taxon>Thauera</taxon>
    </lineage>
</organism>
<dbReference type="AlphaFoldDB" id="N6YWA6"/>
<dbReference type="EMBL" id="AMXD01000091">
    <property type="protein sequence ID" value="ENO84244.1"/>
    <property type="molecule type" value="Genomic_DNA"/>
</dbReference>
<keyword evidence="2" id="KW-0547">Nucleotide-binding</keyword>
<proteinExistence type="predicted"/>
<dbReference type="GO" id="GO:0004386">
    <property type="term" value="F:helicase activity"/>
    <property type="evidence" value="ECO:0007669"/>
    <property type="project" value="UniProtKB-KW"/>
</dbReference>
<gene>
    <name evidence="2" type="ORF">C665_13616</name>
</gene>
<accession>N6YWA6</accession>
<evidence type="ECO:0000256" key="1">
    <source>
        <dbReference type="SAM" id="MobiDB-lite"/>
    </source>
</evidence>
<comment type="caution">
    <text evidence="2">The sequence shown here is derived from an EMBL/GenBank/DDBJ whole genome shotgun (WGS) entry which is preliminary data.</text>
</comment>
<sequence>GFSRDGHPSRSERSHDDRRSRG</sequence>
<evidence type="ECO:0000313" key="3">
    <source>
        <dbReference type="Proteomes" id="UP000013042"/>
    </source>
</evidence>
<name>N6YWA6_THASP</name>
<keyword evidence="2" id="KW-0067">ATP-binding</keyword>
<protein>
    <submittedName>
        <fullName evidence="2">DEAD/DEAH box helicase</fullName>
    </submittedName>
</protein>
<feature type="non-terminal residue" evidence="2">
    <location>
        <position position="1"/>
    </location>
</feature>
<keyword evidence="2" id="KW-0378">Hydrolase</keyword>
<keyword evidence="2" id="KW-0347">Helicase</keyword>